<sequence length="564" mass="60511">MNAIMRDTTSIREQLTASGAPFELDVLTTVTGEYRVYKHAPANLAEVMRQSRRQSADCFMVYRDMRWSYNDFNDHVDALASWMHQRGVGQGAHVAIAMRNRPEWAAAFVAVASLGAVPALLNSFGQTGELRAALEDINPCLLVCDADRLTRIGLDYLGDSTPIIVVDESPADAADNVHAYEQVAATPVQTLPEVMPAPEDTALILFTSGATSRAKAVVSNHRAVCQALFNIDYISAFTAMTSPAAIERIQAMGRPPVILTAVPLFHVSGLHAQLLTALRAGRRLVFMHKWEPKAAIALMQQEQVTQFNGAPSMVMQLLREADFHTEAVKGGLAGLGLGGSGLPQGLIDEVLDSVSEQLVGNGYGMTETNGVGAAVSGDLFRLYPDATGLVSPLTEVRILTPAGDEAAVGENGEICLRSITLMDGYLGNEEATRAALQEGWLRTGDLGHLGIGGFLYVVDRLKDVINRAGENIAAAEVESCLLQHPLVQEAAVMGVPDEETGEAVVAAVAIVPGEALAEAELQRFVAEHLASYKVPSMIAIQQETLPRNPAGKLLKQQIKQRLMS</sequence>
<protein>
    <submittedName>
        <fullName evidence="3">Acyl--CoA ligase</fullName>
    </submittedName>
</protein>
<name>A0ABS6MEZ5_9GAMM</name>
<accession>A0ABS6MEZ5</accession>
<dbReference type="Pfam" id="PF00501">
    <property type="entry name" value="AMP-binding"/>
    <property type="match status" value="1"/>
</dbReference>
<keyword evidence="3" id="KW-0436">Ligase</keyword>
<feature type="domain" description="AMP-dependent synthetase/ligase" evidence="1">
    <location>
        <begin position="49"/>
        <end position="426"/>
    </location>
</feature>
<proteinExistence type="predicted"/>
<dbReference type="InterPro" id="IPR025110">
    <property type="entry name" value="AMP-bd_C"/>
</dbReference>
<evidence type="ECO:0000259" key="2">
    <source>
        <dbReference type="Pfam" id="PF13193"/>
    </source>
</evidence>
<evidence type="ECO:0000313" key="3">
    <source>
        <dbReference type="EMBL" id="MBV0934872.1"/>
    </source>
</evidence>
<comment type="caution">
    <text evidence="3">The sequence shown here is derived from an EMBL/GenBank/DDBJ whole genome shotgun (WGS) entry which is preliminary data.</text>
</comment>
<organism evidence="3 4">
    <name type="scientific">Marinobacterium weihaiense</name>
    <dbReference type="NCBI Taxonomy" id="2851016"/>
    <lineage>
        <taxon>Bacteria</taxon>
        <taxon>Pseudomonadati</taxon>
        <taxon>Pseudomonadota</taxon>
        <taxon>Gammaproteobacteria</taxon>
        <taxon>Oceanospirillales</taxon>
        <taxon>Oceanospirillaceae</taxon>
        <taxon>Marinobacterium</taxon>
    </lineage>
</organism>
<dbReference type="RefSeq" id="WP_217336261.1">
    <property type="nucleotide sequence ID" value="NZ_JAHQZT010000043.1"/>
</dbReference>
<dbReference type="EMBL" id="JAHQZT010000043">
    <property type="protein sequence ID" value="MBV0934872.1"/>
    <property type="molecule type" value="Genomic_DNA"/>
</dbReference>
<evidence type="ECO:0000313" key="4">
    <source>
        <dbReference type="Proteomes" id="UP000755551"/>
    </source>
</evidence>
<evidence type="ECO:0000259" key="1">
    <source>
        <dbReference type="Pfam" id="PF00501"/>
    </source>
</evidence>
<dbReference type="GO" id="GO:0016874">
    <property type="term" value="F:ligase activity"/>
    <property type="evidence" value="ECO:0007669"/>
    <property type="project" value="UniProtKB-KW"/>
</dbReference>
<keyword evidence="4" id="KW-1185">Reference proteome</keyword>
<reference evidence="3 4" key="1">
    <citation type="submission" date="2021-06" db="EMBL/GenBank/DDBJ databases">
        <title>Bacterium isolated from marine sediment.</title>
        <authorList>
            <person name="Zhu K.-L."/>
            <person name="Du Z.-J."/>
            <person name="Liang Q.-Y."/>
        </authorList>
    </citation>
    <scope>NUCLEOTIDE SEQUENCE [LARGE SCALE GENOMIC DNA]</scope>
    <source>
        <strain evidence="3 4">A346</strain>
    </source>
</reference>
<dbReference type="Proteomes" id="UP000755551">
    <property type="component" value="Unassembled WGS sequence"/>
</dbReference>
<dbReference type="PANTHER" id="PTHR24096:SF393">
    <property type="entry name" value="LIGASE, PUTATIVE-RELATED"/>
    <property type="match status" value="1"/>
</dbReference>
<dbReference type="Pfam" id="PF13193">
    <property type="entry name" value="AMP-binding_C"/>
    <property type="match status" value="1"/>
</dbReference>
<dbReference type="InterPro" id="IPR000873">
    <property type="entry name" value="AMP-dep_synth/lig_dom"/>
</dbReference>
<feature type="domain" description="AMP-binding enzyme C-terminal" evidence="2">
    <location>
        <begin position="476"/>
        <end position="552"/>
    </location>
</feature>
<dbReference type="PANTHER" id="PTHR24096">
    <property type="entry name" value="LONG-CHAIN-FATTY-ACID--COA LIGASE"/>
    <property type="match status" value="1"/>
</dbReference>
<gene>
    <name evidence="3" type="ORF">KTN04_16170</name>
</gene>